<dbReference type="OrthoDB" id="6101029at2759"/>
<protein>
    <submittedName>
        <fullName evidence="3">Uncharacterized protein</fullName>
    </submittedName>
</protein>
<organism evidence="3 4">
    <name type="scientific">Mytilus galloprovincialis</name>
    <name type="common">Mediterranean mussel</name>
    <dbReference type="NCBI Taxonomy" id="29158"/>
    <lineage>
        <taxon>Eukaryota</taxon>
        <taxon>Metazoa</taxon>
        <taxon>Spiralia</taxon>
        <taxon>Lophotrochozoa</taxon>
        <taxon>Mollusca</taxon>
        <taxon>Bivalvia</taxon>
        <taxon>Autobranchia</taxon>
        <taxon>Pteriomorphia</taxon>
        <taxon>Mytilida</taxon>
        <taxon>Mytiloidea</taxon>
        <taxon>Mytilidae</taxon>
        <taxon>Mytilinae</taxon>
        <taxon>Mytilus</taxon>
    </lineage>
</organism>
<accession>A0A8B6CSX2</accession>
<name>A0A8B6CSX2_MYTGA</name>
<reference evidence="3" key="1">
    <citation type="submission" date="2018-11" db="EMBL/GenBank/DDBJ databases">
        <authorList>
            <person name="Alioto T."/>
            <person name="Alioto T."/>
        </authorList>
    </citation>
    <scope>NUCLEOTIDE SEQUENCE</scope>
</reference>
<sequence>MIKKRYGTLGSYCTLRSDIFWKTTLVVRKFNDSMAELSDSSIIALSSVLGIFGLLITCGVAVYCRKKYVYSKRTYVNGTKPPRAVPSAYIAPPEKHYVTNGYPSSPDKANLNIPQPEIGIESSTQPEQRKENEIKPEPVHVPVTVQTVPKPNSYVKNAKNKKGFGDHVVQREASYKLHDPELLVQRNNSYKILDESRHTGRARSYIQYEGARPEYVVRQRGYKMHEPRYQARRVAHTYGTWRHQPEIVNARPIMELNGGRPVAETLTTRARPVRIVQSVPPMPIRTVRPQTVGRPVIVRRTIETERPYNTPVHGYIPRHRLGQYRPKVIDSYVAPSRIGEHVYPLSEPGGYRDVMIEPVYQTIKKIPPPPYPGKVYERERVPVEKIAVEKITKRQSGSVQNFILKPPVPQTDDEKLKDLPSTQYFDDGKTIMIIDYLMDPFTTKVNKLPQSTPRDINHNGDMLNGHTSGGDLNGHNSDVDLNGHNSDVDLNGHNSNKDLNGHYSEEESDDLNDSHNRQRSAEFGDVLFLP</sequence>
<dbReference type="AlphaFoldDB" id="A0A8B6CSX2"/>
<proteinExistence type="predicted"/>
<feature type="compositionally biased region" description="Basic and acidic residues" evidence="1">
    <location>
        <begin position="512"/>
        <end position="522"/>
    </location>
</feature>
<evidence type="ECO:0000313" key="3">
    <source>
        <dbReference type="EMBL" id="VDI09404.1"/>
    </source>
</evidence>
<evidence type="ECO:0000256" key="1">
    <source>
        <dbReference type="SAM" id="MobiDB-lite"/>
    </source>
</evidence>
<dbReference type="EMBL" id="UYJE01002283">
    <property type="protein sequence ID" value="VDI09404.1"/>
    <property type="molecule type" value="Genomic_DNA"/>
</dbReference>
<evidence type="ECO:0000256" key="2">
    <source>
        <dbReference type="SAM" id="Phobius"/>
    </source>
</evidence>
<feature type="transmembrane region" description="Helical" evidence="2">
    <location>
        <begin position="42"/>
        <end position="64"/>
    </location>
</feature>
<keyword evidence="2" id="KW-0812">Transmembrane</keyword>
<keyword evidence="4" id="KW-1185">Reference proteome</keyword>
<keyword evidence="2" id="KW-1133">Transmembrane helix</keyword>
<feature type="compositionally biased region" description="Basic and acidic residues" evidence="1">
    <location>
        <begin position="495"/>
        <end position="505"/>
    </location>
</feature>
<gene>
    <name evidence="3" type="ORF">MGAL_10B008643</name>
</gene>
<comment type="caution">
    <text evidence="3">The sequence shown here is derived from an EMBL/GenBank/DDBJ whole genome shotgun (WGS) entry which is preliminary data.</text>
</comment>
<dbReference type="Proteomes" id="UP000596742">
    <property type="component" value="Unassembled WGS sequence"/>
</dbReference>
<keyword evidence="2" id="KW-0472">Membrane</keyword>
<evidence type="ECO:0000313" key="4">
    <source>
        <dbReference type="Proteomes" id="UP000596742"/>
    </source>
</evidence>
<feature type="region of interest" description="Disordered" evidence="1">
    <location>
        <begin position="448"/>
        <end position="530"/>
    </location>
</feature>